<dbReference type="EMBL" id="BGZK01000315">
    <property type="protein sequence ID" value="GBP36198.1"/>
    <property type="molecule type" value="Genomic_DNA"/>
</dbReference>
<comment type="caution">
    <text evidence="1">The sequence shown here is derived from an EMBL/GenBank/DDBJ whole genome shotgun (WGS) entry which is preliminary data.</text>
</comment>
<name>A0A4C1VAN7_EUMVA</name>
<dbReference type="Proteomes" id="UP000299102">
    <property type="component" value="Unassembled WGS sequence"/>
</dbReference>
<proteinExistence type="predicted"/>
<gene>
    <name evidence="1" type="ORF">EVAR_4343_1</name>
</gene>
<accession>A0A4C1VAN7</accession>
<protein>
    <submittedName>
        <fullName evidence="1">Uncharacterized protein</fullName>
    </submittedName>
</protein>
<dbReference type="AlphaFoldDB" id="A0A4C1VAN7"/>
<organism evidence="1 2">
    <name type="scientific">Eumeta variegata</name>
    <name type="common">Bagworm moth</name>
    <name type="synonym">Eumeta japonica</name>
    <dbReference type="NCBI Taxonomy" id="151549"/>
    <lineage>
        <taxon>Eukaryota</taxon>
        <taxon>Metazoa</taxon>
        <taxon>Ecdysozoa</taxon>
        <taxon>Arthropoda</taxon>
        <taxon>Hexapoda</taxon>
        <taxon>Insecta</taxon>
        <taxon>Pterygota</taxon>
        <taxon>Neoptera</taxon>
        <taxon>Endopterygota</taxon>
        <taxon>Lepidoptera</taxon>
        <taxon>Glossata</taxon>
        <taxon>Ditrysia</taxon>
        <taxon>Tineoidea</taxon>
        <taxon>Psychidae</taxon>
        <taxon>Oiketicinae</taxon>
        <taxon>Eumeta</taxon>
    </lineage>
</organism>
<evidence type="ECO:0000313" key="2">
    <source>
        <dbReference type="Proteomes" id="UP000299102"/>
    </source>
</evidence>
<evidence type="ECO:0000313" key="1">
    <source>
        <dbReference type="EMBL" id="GBP36198.1"/>
    </source>
</evidence>
<reference evidence="1 2" key="1">
    <citation type="journal article" date="2019" name="Commun. Biol.">
        <title>The bagworm genome reveals a unique fibroin gene that provides high tensile strength.</title>
        <authorList>
            <person name="Kono N."/>
            <person name="Nakamura H."/>
            <person name="Ohtoshi R."/>
            <person name="Tomita M."/>
            <person name="Numata K."/>
            <person name="Arakawa K."/>
        </authorList>
    </citation>
    <scope>NUCLEOTIDE SEQUENCE [LARGE SCALE GENOMIC DNA]</scope>
</reference>
<keyword evidence="2" id="KW-1185">Reference proteome</keyword>
<sequence>MAKALRMRSTNPKVVLLSKYRRCIKEGPTFKQPKARRACVKILMRASEPREILYHVEICRISAYPFEKQALNSQTMLVLVRIKTQAQLQISVRLVGWHGTPFAFATAVMGPRCRKVRRFLSKDDRRTAVHLDEATTPVRHAQESISLRSSMSR</sequence>